<protein>
    <recommendedName>
        <fullName evidence="2">UPF0102 protein QEH52_14055</fullName>
    </recommendedName>
</protein>
<proteinExistence type="inferred from homology"/>
<dbReference type="InterPro" id="IPR011335">
    <property type="entry name" value="Restrct_endonuc-II-like"/>
</dbReference>
<dbReference type="PANTHER" id="PTHR34039:SF1">
    <property type="entry name" value="UPF0102 PROTEIN YRAN"/>
    <property type="match status" value="1"/>
</dbReference>
<evidence type="ECO:0000256" key="2">
    <source>
        <dbReference type="HAMAP-Rule" id="MF_00048"/>
    </source>
</evidence>
<dbReference type="Gene3D" id="3.40.1350.10">
    <property type="match status" value="1"/>
</dbReference>
<dbReference type="InterPro" id="IPR003509">
    <property type="entry name" value="UPF0102_YraN-like"/>
</dbReference>
<gene>
    <name evidence="3" type="ORF">QEH52_14055</name>
</gene>
<dbReference type="HAMAP" id="MF_00048">
    <property type="entry name" value="UPF0102"/>
    <property type="match status" value="1"/>
</dbReference>
<comment type="caution">
    <text evidence="3">The sequence shown here is derived from an EMBL/GenBank/DDBJ whole genome shotgun (WGS) entry which is preliminary data.</text>
</comment>
<dbReference type="Pfam" id="PF02021">
    <property type="entry name" value="UPF0102"/>
    <property type="match status" value="1"/>
</dbReference>
<accession>A0ABU1AWX6</accession>
<evidence type="ECO:0000256" key="1">
    <source>
        <dbReference type="ARBA" id="ARBA00006738"/>
    </source>
</evidence>
<evidence type="ECO:0000313" key="4">
    <source>
        <dbReference type="Proteomes" id="UP001225316"/>
    </source>
</evidence>
<dbReference type="SUPFAM" id="SSF52980">
    <property type="entry name" value="Restriction endonuclease-like"/>
    <property type="match status" value="1"/>
</dbReference>
<evidence type="ECO:0000313" key="3">
    <source>
        <dbReference type="EMBL" id="MDQ8208645.1"/>
    </source>
</evidence>
<keyword evidence="4" id="KW-1185">Reference proteome</keyword>
<dbReference type="InterPro" id="IPR011856">
    <property type="entry name" value="tRNA_endonuc-like_dom_sf"/>
</dbReference>
<dbReference type="PANTHER" id="PTHR34039">
    <property type="entry name" value="UPF0102 PROTEIN YRAN"/>
    <property type="match status" value="1"/>
</dbReference>
<name>A0ABU1AWX6_9BACT</name>
<organism evidence="3 4">
    <name type="scientific">Thalassobacterium maritimum</name>
    <dbReference type="NCBI Taxonomy" id="3041265"/>
    <lineage>
        <taxon>Bacteria</taxon>
        <taxon>Pseudomonadati</taxon>
        <taxon>Verrucomicrobiota</taxon>
        <taxon>Opitutia</taxon>
        <taxon>Puniceicoccales</taxon>
        <taxon>Coraliomargaritaceae</taxon>
        <taxon>Thalassobacterium</taxon>
    </lineage>
</organism>
<comment type="similarity">
    <text evidence="1 2">Belongs to the UPF0102 family.</text>
</comment>
<reference evidence="3 4" key="1">
    <citation type="submission" date="2023-04" db="EMBL/GenBank/DDBJ databases">
        <title>A novel bacteria isolated from coastal sediment.</title>
        <authorList>
            <person name="Liu X.-J."/>
            <person name="Du Z.-J."/>
        </authorList>
    </citation>
    <scope>NUCLEOTIDE SEQUENCE [LARGE SCALE GENOMIC DNA]</scope>
    <source>
        <strain evidence="3 4">SDUM461003</strain>
    </source>
</reference>
<dbReference type="EMBL" id="JARXHW010000036">
    <property type="protein sequence ID" value="MDQ8208645.1"/>
    <property type="molecule type" value="Genomic_DNA"/>
</dbReference>
<dbReference type="Proteomes" id="UP001225316">
    <property type="component" value="Unassembled WGS sequence"/>
</dbReference>
<dbReference type="RefSeq" id="WP_308951273.1">
    <property type="nucleotide sequence ID" value="NZ_JARXHW010000036.1"/>
</dbReference>
<sequence>MSIFNSLSDLFCRKPRKLAAGSSRAQRGQYGEDLAADYCKRTLGYRIITRNWRYKRDELDIICWDSGVLVFVEVRARAEDALVDGFHSIDAHKKRVLLRGCKSYINRLQNPPKHVRFDVIDVLLPDEGEGRVRHYGNVPLFPKHYTYQA</sequence>